<evidence type="ECO:0000313" key="1">
    <source>
        <dbReference type="EMBL" id="GGF50027.1"/>
    </source>
</evidence>
<reference evidence="1" key="2">
    <citation type="submission" date="2020-09" db="EMBL/GenBank/DDBJ databases">
        <authorList>
            <person name="Sun Q."/>
            <person name="Zhou Y."/>
        </authorList>
    </citation>
    <scope>NUCLEOTIDE SEQUENCE</scope>
    <source>
        <strain evidence="1">CGMCC 1.15725</strain>
    </source>
</reference>
<reference evidence="1" key="1">
    <citation type="journal article" date="2014" name="Int. J. Syst. Evol. Microbiol.">
        <title>Complete genome sequence of Corynebacterium casei LMG S-19264T (=DSM 44701T), isolated from a smear-ripened cheese.</title>
        <authorList>
            <consortium name="US DOE Joint Genome Institute (JGI-PGF)"/>
            <person name="Walter F."/>
            <person name="Albersmeier A."/>
            <person name="Kalinowski J."/>
            <person name="Ruckert C."/>
        </authorList>
    </citation>
    <scope>NUCLEOTIDE SEQUENCE</scope>
    <source>
        <strain evidence="1">CGMCC 1.15725</strain>
    </source>
</reference>
<protein>
    <submittedName>
        <fullName evidence="1">Uncharacterized protein</fullName>
    </submittedName>
</protein>
<keyword evidence="2" id="KW-1185">Reference proteome</keyword>
<dbReference type="RefSeq" id="WP_189052425.1">
    <property type="nucleotide sequence ID" value="NZ_BMJQ01000032.1"/>
</dbReference>
<gene>
    <name evidence="1" type="ORF">GCM10011611_65540</name>
</gene>
<name>A0A8J3E7A0_9PROT</name>
<dbReference type="EMBL" id="BMJQ01000032">
    <property type="protein sequence ID" value="GGF50027.1"/>
    <property type="molecule type" value="Genomic_DNA"/>
</dbReference>
<evidence type="ECO:0000313" key="2">
    <source>
        <dbReference type="Proteomes" id="UP000646365"/>
    </source>
</evidence>
<proteinExistence type="predicted"/>
<comment type="caution">
    <text evidence="1">The sequence shown here is derived from an EMBL/GenBank/DDBJ whole genome shotgun (WGS) entry which is preliminary data.</text>
</comment>
<organism evidence="1 2">
    <name type="scientific">Aliidongia dinghuensis</name>
    <dbReference type="NCBI Taxonomy" id="1867774"/>
    <lineage>
        <taxon>Bacteria</taxon>
        <taxon>Pseudomonadati</taxon>
        <taxon>Pseudomonadota</taxon>
        <taxon>Alphaproteobacteria</taxon>
        <taxon>Rhodospirillales</taxon>
        <taxon>Dongiaceae</taxon>
        <taxon>Aliidongia</taxon>
    </lineage>
</organism>
<accession>A0A8J3E7A0</accession>
<dbReference type="AlphaFoldDB" id="A0A8J3E7A0"/>
<dbReference type="Proteomes" id="UP000646365">
    <property type="component" value="Unassembled WGS sequence"/>
</dbReference>
<sequence>MAEALEKRSTPATLFKIVALLGLVLAGVAVLAAEPEPEPTTATATAGADPASAPGCVRTTFEFGGRVVQDGEATDTWTLTCWRSPTAEAAAPAVSAPIPAVPVATHEMHQPGPSGAAQF</sequence>